<evidence type="ECO:0000313" key="4">
    <source>
        <dbReference type="EMBL" id="UOO80449.1"/>
    </source>
</evidence>
<dbReference type="EMBL" id="CP091507">
    <property type="protein sequence ID" value="UOO80449.1"/>
    <property type="molecule type" value="Genomic_DNA"/>
</dbReference>
<feature type="coiled-coil region" evidence="1">
    <location>
        <begin position="20"/>
        <end position="47"/>
    </location>
</feature>
<feature type="chain" id="PRO_5042213066" description="Periplasmic protein" evidence="2">
    <location>
        <begin position="21"/>
        <end position="114"/>
    </location>
</feature>
<evidence type="ECO:0008006" key="7">
    <source>
        <dbReference type="Google" id="ProtNLM"/>
    </source>
</evidence>
<evidence type="ECO:0000313" key="5">
    <source>
        <dbReference type="Proteomes" id="UP000294721"/>
    </source>
</evidence>
<dbReference type="Proteomes" id="UP000294721">
    <property type="component" value="Unassembled WGS sequence"/>
</dbReference>
<dbReference type="EMBL" id="SLXE01000002">
    <property type="protein sequence ID" value="TCP10174.1"/>
    <property type="molecule type" value="Genomic_DNA"/>
</dbReference>
<evidence type="ECO:0000313" key="6">
    <source>
        <dbReference type="Proteomes" id="UP000829756"/>
    </source>
</evidence>
<sequence>MKKYLPILLMAAMAASFPMAASADSRIERLERQVAELSERVRQLEQQTRAQHIIIENRQSKAPVYACNVSVFGHNYEGTATNEGLARQQARKACAAEQNAMFCTDREIKCRKYP</sequence>
<accession>A0AAE9GWU3</accession>
<reference evidence="4" key="2">
    <citation type="submission" date="2021-12" db="EMBL/GenBank/DDBJ databases">
        <authorList>
            <person name="Veyrier F.J."/>
        </authorList>
    </citation>
    <scope>NUCLEOTIDE SEQUENCE</scope>
    <source>
        <strain evidence="4">1258/02</strain>
    </source>
</reference>
<feature type="signal peptide" evidence="2">
    <location>
        <begin position="1"/>
        <end position="20"/>
    </location>
</feature>
<keyword evidence="2" id="KW-0732">Signal</keyword>
<gene>
    <name evidence="3" type="ORF">EV680_10271</name>
    <name evidence="4" type="ORF">LVJ78_05480</name>
</gene>
<reference evidence="4" key="3">
    <citation type="journal article" date="2022" name="Res Sq">
        <title>Evolution of multicellular longitudinally dividing oral cavity symbionts (Neisseriaceae).</title>
        <authorList>
            <person name="Nyongesa S."/>
            <person name="Weber P."/>
            <person name="Bernet E."/>
            <person name="Pullido F."/>
            <person name="Nieckarz M."/>
            <person name="Delaby M."/>
            <person name="Nieves C."/>
            <person name="Viehboeck T."/>
            <person name="Krause N."/>
            <person name="Rivera-Millot A."/>
            <person name="Nakamura A."/>
            <person name="Vischer N."/>
            <person name="VanNieuwenhze M."/>
            <person name="Brun Y."/>
            <person name="Cava F."/>
            <person name="Bulgheresi S."/>
            <person name="Veyrier F."/>
        </authorList>
    </citation>
    <scope>NUCLEOTIDE SEQUENCE</scope>
    <source>
        <strain evidence="4">1258/02</strain>
    </source>
</reference>
<evidence type="ECO:0000256" key="1">
    <source>
        <dbReference type="SAM" id="Coils"/>
    </source>
</evidence>
<evidence type="ECO:0000313" key="3">
    <source>
        <dbReference type="EMBL" id="TCP10174.1"/>
    </source>
</evidence>
<dbReference type="KEGG" id="usu:LVJ78_05480"/>
<proteinExistence type="predicted"/>
<reference evidence="3 5" key="1">
    <citation type="submission" date="2019-03" db="EMBL/GenBank/DDBJ databases">
        <title>Genomic Encyclopedia of Type Strains, Phase IV (KMG-IV): sequencing the most valuable type-strain genomes for metagenomic binning, comparative biology and taxonomic classification.</title>
        <authorList>
            <person name="Goeker M."/>
        </authorList>
    </citation>
    <scope>NUCLEOTIDE SEQUENCE [LARGE SCALE GENOMIC DNA]</scope>
    <source>
        <strain evidence="3 5">DSM 17474</strain>
    </source>
</reference>
<dbReference type="RefSeq" id="WP_132952394.1">
    <property type="nucleotide sequence ID" value="NZ_CP091507.1"/>
</dbReference>
<dbReference type="AlphaFoldDB" id="A0AAE9GWU3"/>
<keyword evidence="1" id="KW-0175">Coiled coil</keyword>
<protein>
    <recommendedName>
        <fullName evidence="7">Periplasmic protein</fullName>
    </recommendedName>
</protein>
<name>A0AAE9GWU3_9NEIS</name>
<organism evidence="4 6">
    <name type="scientific">Uruburuella suis</name>
    <dbReference type="NCBI Taxonomy" id="252130"/>
    <lineage>
        <taxon>Bacteria</taxon>
        <taxon>Pseudomonadati</taxon>
        <taxon>Pseudomonadota</taxon>
        <taxon>Betaproteobacteria</taxon>
        <taxon>Neisseriales</taxon>
        <taxon>Neisseriaceae</taxon>
        <taxon>Uruburuella</taxon>
    </lineage>
</organism>
<dbReference type="Proteomes" id="UP000829756">
    <property type="component" value="Chromosome"/>
</dbReference>
<evidence type="ECO:0000256" key="2">
    <source>
        <dbReference type="SAM" id="SignalP"/>
    </source>
</evidence>
<keyword evidence="5" id="KW-1185">Reference proteome</keyword>